<keyword evidence="2" id="KW-1185">Reference proteome</keyword>
<reference evidence="1 2" key="1">
    <citation type="submission" date="2023-10" db="EMBL/GenBank/DDBJ databases">
        <title>Chromosome-scale genome assembly provides insights into flower coloration mechanisms of Canna indica.</title>
        <authorList>
            <person name="Li C."/>
        </authorList>
    </citation>
    <scope>NUCLEOTIDE SEQUENCE [LARGE SCALE GENOMIC DNA]</scope>
    <source>
        <tissue evidence="1">Flower</tissue>
    </source>
</reference>
<gene>
    <name evidence="1" type="ORF">Cni_G00654</name>
</gene>
<name>A0AAQ3JMT7_9LILI</name>
<evidence type="ECO:0000313" key="1">
    <source>
        <dbReference type="EMBL" id="WOK91963.1"/>
    </source>
</evidence>
<organism evidence="1 2">
    <name type="scientific">Canna indica</name>
    <name type="common">Indian-shot</name>
    <dbReference type="NCBI Taxonomy" id="4628"/>
    <lineage>
        <taxon>Eukaryota</taxon>
        <taxon>Viridiplantae</taxon>
        <taxon>Streptophyta</taxon>
        <taxon>Embryophyta</taxon>
        <taxon>Tracheophyta</taxon>
        <taxon>Spermatophyta</taxon>
        <taxon>Magnoliopsida</taxon>
        <taxon>Liliopsida</taxon>
        <taxon>Zingiberales</taxon>
        <taxon>Cannaceae</taxon>
        <taxon>Canna</taxon>
    </lineage>
</organism>
<dbReference type="PANTHER" id="PTHR34190:SF9">
    <property type="entry name" value="BZIP DOMAIN-CONTAINING PROTEIN"/>
    <property type="match status" value="1"/>
</dbReference>
<protein>
    <submittedName>
        <fullName evidence="1">Uncharacterized protein</fullName>
    </submittedName>
</protein>
<accession>A0AAQ3JMT7</accession>
<evidence type="ECO:0000313" key="2">
    <source>
        <dbReference type="Proteomes" id="UP001327560"/>
    </source>
</evidence>
<dbReference type="PANTHER" id="PTHR34190">
    <property type="entry name" value="EXPRESSED PROTEIN"/>
    <property type="match status" value="1"/>
</dbReference>
<proteinExistence type="predicted"/>
<dbReference type="AlphaFoldDB" id="A0AAQ3JMT7"/>
<dbReference type="EMBL" id="CP136890">
    <property type="protein sequence ID" value="WOK91963.1"/>
    <property type="molecule type" value="Genomic_DNA"/>
</dbReference>
<sequence>MEDAVRASERRSLMVQARASCHLPSPADSLLSRLDQFDHRLRQLEEKQRLSSSADCYFTADVQLMAARSGEHHRSNSLSAMHDVLLKKALMDRLHLLETRLRQISFELEKEAGAATNRVVTEVANGSNQATVVTETNEETSVCTNTTVLGRSWKTGVFFKSSAARDPQSQKVKTQMKDLKKAAEKAASAMCQNDKRRAERTRLYRRWLPVGC</sequence>
<dbReference type="Proteomes" id="UP001327560">
    <property type="component" value="Chromosome 1"/>
</dbReference>